<feature type="region of interest" description="Disordered" evidence="1">
    <location>
        <begin position="37"/>
        <end position="160"/>
    </location>
</feature>
<feature type="compositionally biased region" description="Polar residues" evidence="1">
    <location>
        <begin position="129"/>
        <end position="138"/>
    </location>
</feature>
<name>K0SW41_THAOC</name>
<feature type="compositionally biased region" description="Low complexity" evidence="1">
    <location>
        <begin position="191"/>
        <end position="202"/>
    </location>
</feature>
<reference evidence="2 3" key="1">
    <citation type="journal article" date="2012" name="Genome Biol.">
        <title>Genome and low-iron response of an oceanic diatom adapted to chronic iron limitation.</title>
        <authorList>
            <person name="Lommer M."/>
            <person name="Specht M."/>
            <person name="Roy A.S."/>
            <person name="Kraemer L."/>
            <person name="Andreson R."/>
            <person name="Gutowska M.A."/>
            <person name="Wolf J."/>
            <person name="Bergner S.V."/>
            <person name="Schilhabel M.B."/>
            <person name="Klostermeier U.C."/>
            <person name="Beiko R.G."/>
            <person name="Rosenstiel P."/>
            <person name="Hippler M."/>
            <person name="Laroche J."/>
        </authorList>
    </citation>
    <scope>NUCLEOTIDE SEQUENCE [LARGE SCALE GENOMIC DNA]</scope>
    <source>
        <strain evidence="2 3">CCMP1005</strain>
    </source>
</reference>
<sequence>MLLFTALRLFPRPGSMFYDTPSATALSPAALHCNRSTTYRPHRASPRPASRDAQALQAQAHHQPNHVPVLPAPRVRGHCRQRNDNRNFTTSDPSQWVAEEPQQSPSEKPSIQSKKKPSRDDSDTDARSETTVQRSNPASDAPAMASRTYDKPPPSQNPIQHATDRLTAQLVYPPSPSLRVPGAPNLEGHDPPTANPDATTPTLGPDADQLAAAGLVAQRRLLEAATHQANQTGQLAAKYDHASNSATPRIRTAQMKRYIQARQSAPLPDLMLEMVRICGQSGEDPGAASP</sequence>
<feature type="compositionally biased region" description="Low complexity" evidence="1">
    <location>
        <begin position="46"/>
        <end position="62"/>
    </location>
</feature>
<keyword evidence="3" id="KW-1185">Reference proteome</keyword>
<feature type="region of interest" description="Disordered" evidence="1">
    <location>
        <begin position="172"/>
        <end position="206"/>
    </location>
</feature>
<organism evidence="2 3">
    <name type="scientific">Thalassiosira oceanica</name>
    <name type="common">Marine diatom</name>
    <dbReference type="NCBI Taxonomy" id="159749"/>
    <lineage>
        <taxon>Eukaryota</taxon>
        <taxon>Sar</taxon>
        <taxon>Stramenopiles</taxon>
        <taxon>Ochrophyta</taxon>
        <taxon>Bacillariophyta</taxon>
        <taxon>Coscinodiscophyceae</taxon>
        <taxon>Thalassiosirophycidae</taxon>
        <taxon>Thalassiosirales</taxon>
        <taxon>Thalassiosiraceae</taxon>
        <taxon>Thalassiosira</taxon>
    </lineage>
</organism>
<feature type="compositionally biased region" description="Basic and acidic residues" evidence="1">
    <location>
        <begin position="118"/>
        <end position="128"/>
    </location>
</feature>
<accession>K0SW41</accession>
<gene>
    <name evidence="2" type="ORF">THAOC_16890</name>
</gene>
<proteinExistence type="predicted"/>
<evidence type="ECO:0000313" key="2">
    <source>
        <dbReference type="EMBL" id="EJK62497.1"/>
    </source>
</evidence>
<protein>
    <submittedName>
        <fullName evidence="2">Uncharacterized protein</fullName>
    </submittedName>
</protein>
<dbReference type="AlphaFoldDB" id="K0SW41"/>
<evidence type="ECO:0000313" key="3">
    <source>
        <dbReference type="Proteomes" id="UP000266841"/>
    </source>
</evidence>
<dbReference type="EMBL" id="AGNL01018831">
    <property type="protein sequence ID" value="EJK62497.1"/>
    <property type="molecule type" value="Genomic_DNA"/>
</dbReference>
<comment type="caution">
    <text evidence="2">The sequence shown here is derived from an EMBL/GenBank/DDBJ whole genome shotgun (WGS) entry which is preliminary data.</text>
</comment>
<dbReference type="Proteomes" id="UP000266841">
    <property type="component" value="Unassembled WGS sequence"/>
</dbReference>
<feature type="compositionally biased region" description="Polar residues" evidence="1">
    <location>
        <begin position="101"/>
        <end position="112"/>
    </location>
</feature>
<evidence type="ECO:0000256" key="1">
    <source>
        <dbReference type="SAM" id="MobiDB-lite"/>
    </source>
</evidence>